<protein>
    <submittedName>
        <fullName evidence="1">Uncharacterized protein</fullName>
    </submittedName>
</protein>
<dbReference type="EMBL" id="BK015447">
    <property type="protein sequence ID" value="DAE07225.1"/>
    <property type="molecule type" value="Genomic_DNA"/>
</dbReference>
<evidence type="ECO:0000313" key="1">
    <source>
        <dbReference type="EMBL" id="DAE07225.1"/>
    </source>
</evidence>
<accession>A0A8S5PLD0</accession>
<proteinExistence type="predicted"/>
<organism evidence="1">
    <name type="scientific">Siphoviridae sp. ctOSJ35</name>
    <dbReference type="NCBI Taxonomy" id="2825479"/>
    <lineage>
        <taxon>Viruses</taxon>
        <taxon>Duplodnaviria</taxon>
        <taxon>Heunggongvirae</taxon>
        <taxon>Uroviricota</taxon>
        <taxon>Caudoviricetes</taxon>
    </lineage>
</organism>
<reference evidence="1" key="1">
    <citation type="journal article" date="2021" name="Proc. Natl. Acad. Sci. U.S.A.">
        <title>A Catalog of Tens of Thousands of Viruses from Human Metagenomes Reveals Hidden Associations with Chronic Diseases.</title>
        <authorList>
            <person name="Tisza M.J."/>
            <person name="Buck C.B."/>
        </authorList>
    </citation>
    <scope>NUCLEOTIDE SEQUENCE</scope>
    <source>
        <strain evidence="1">CtOSJ35</strain>
    </source>
</reference>
<sequence length="154" mass="17221">MSEKVEIFHFDDIANSYHGESLYCGLSSSLSLQVDKDCTITVYGQINPRSGEYFQLQVLNEETMKTSPNIISSGNYFVHIAGCYHVKFQVENATDVNVGGIFGKYHYPSAEVDLDDYASIEYVDSKLGSATEEEFREMLEEVLNAPSTSAVFKD</sequence>
<name>A0A8S5PLD0_9CAUD</name>